<accession>A0ABT1TZ16</accession>
<reference evidence="2 3" key="1">
    <citation type="submission" date="2022-07" db="EMBL/GenBank/DDBJ databases">
        <title>Methylomonas rivi sp. nov., Methylomonas rosea sp. nov., Methylomonas aureus sp. nov. and Methylomonas subterranea sp. nov., four novel methanotrophs isolated from a freshwater creek and the deep terrestrial subsurface.</title>
        <authorList>
            <person name="Abin C."/>
            <person name="Sankaranarayanan K."/>
            <person name="Garner C."/>
            <person name="Sindelar R."/>
            <person name="Kotary K."/>
            <person name="Garner R."/>
            <person name="Barclay S."/>
            <person name="Lawson P."/>
            <person name="Krumholz L."/>
        </authorList>
    </citation>
    <scope>NUCLEOTIDE SEQUENCE [LARGE SCALE GENOMIC DNA]</scope>
    <source>
        <strain evidence="2 3">WSC-7</strain>
    </source>
</reference>
<evidence type="ECO:0000313" key="2">
    <source>
        <dbReference type="EMBL" id="MCQ8119999.1"/>
    </source>
</evidence>
<name>A0ABT1TZ16_9GAMM</name>
<gene>
    <name evidence="2" type="ORF">NP589_21495</name>
</gene>
<dbReference type="EMBL" id="JANIBL010000141">
    <property type="protein sequence ID" value="MCQ8119999.1"/>
    <property type="molecule type" value="Genomic_DNA"/>
</dbReference>
<feature type="transmembrane region" description="Helical" evidence="1">
    <location>
        <begin position="110"/>
        <end position="132"/>
    </location>
</feature>
<keyword evidence="3" id="KW-1185">Reference proteome</keyword>
<comment type="caution">
    <text evidence="2">The sequence shown here is derived from an EMBL/GenBank/DDBJ whole genome shotgun (WGS) entry which is preliminary data.</text>
</comment>
<organism evidence="2 3">
    <name type="scientific">Methylomonas rosea</name>
    <dbReference type="NCBI Taxonomy" id="2952227"/>
    <lineage>
        <taxon>Bacteria</taxon>
        <taxon>Pseudomonadati</taxon>
        <taxon>Pseudomonadota</taxon>
        <taxon>Gammaproteobacteria</taxon>
        <taxon>Methylococcales</taxon>
        <taxon>Methylococcaceae</taxon>
        <taxon>Methylomonas</taxon>
    </lineage>
</organism>
<keyword evidence="1" id="KW-0812">Transmembrane</keyword>
<keyword evidence="1" id="KW-1133">Transmembrane helix</keyword>
<protein>
    <submittedName>
        <fullName evidence="2">Uncharacterized protein</fullName>
    </submittedName>
</protein>
<evidence type="ECO:0000256" key="1">
    <source>
        <dbReference type="SAM" id="Phobius"/>
    </source>
</evidence>
<dbReference type="Proteomes" id="UP001524570">
    <property type="component" value="Unassembled WGS sequence"/>
</dbReference>
<evidence type="ECO:0000313" key="3">
    <source>
        <dbReference type="Proteomes" id="UP001524570"/>
    </source>
</evidence>
<sequence length="139" mass="15755">SPTQTVQTKSIVLRNTGKETAKNVELVFNWKPLCINVWPSRHYTEHNEPDRRCTLIFDSLAPNEVLGCELLTINENLPDLITARSEQCVAQTIEMYPQPIMKNWQKQGSIFLGLTGLALAVYLGILLLQFLVLRTPLGY</sequence>
<keyword evidence="1" id="KW-0472">Membrane</keyword>
<dbReference type="RefSeq" id="WP_256608798.1">
    <property type="nucleotide sequence ID" value="NZ_JANIBL010000141.1"/>
</dbReference>
<proteinExistence type="predicted"/>
<feature type="non-terminal residue" evidence="2">
    <location>
        <position position="1"/>
    </location>
</feature>